<keyword evidence="2" id="KW-1185">Reference proteome</keyword>
<keyword evidence="1" id="KW-0347">Helicase</keyword>
<keyword evidence="1" id="KW-0233">DNA recombination</keyword>
<dbReference type="GO" id="GO:0006281">
    <property type="term" value="P:DNA repair"/>
    <property type="evidence" value="ECO:0007669"/>
    <property type="project" value="UniProtKB-KW"/>
</dbReference>
<dbReference type="GO" id="GO:0006310">
    <property type="term" value="P:DNA recombination"/>
    <property type="evidence" value="ECO:0007669"/>
    <property type="project" value="UniProtKB-KW"/>
</dbReference>
<gene>
    <name evidence="3" type="primary">LOC107765988</name>
</gene>
<evidence type="ECO:0000313" key="2">
    <source>
        <dbReference type="Proteomes" id="UP000790787"/>
    </source>
</evidence>
<sequence length="234" mass="26528">MSEDFKILPNMNAKDIRFMALNHINDILHLMGRDINEYHLIPEKTKPSAAIRETNDCQFERNIIVREEDLLLERKLNIEQRKVYDTILDRIFSNISGAFFVDGPGGTGKTFLYRALLAAVRSKGFVALATTSSSVVALILTGGRTAHSRFKFTIDIDEQYSCNISKQSALVALIRDAKMIVWDEVFMAKKKVIETFDILLKDIMDTNTLFGGKVIIFGGYFRQTLCHDPKSNPT</sequence>
<dbReference type="AlphaFoldDB" id="A0A1S3XK20"/>
<proteinExistence type="inferred from homology"/>
<dbReference type="Gene3D" id="3.40.50.300">
    <property type="entry name" value="P-loop containing nucleotide triphosphate hydrolases"/>
    <property type="match status" value="1"/>
</dbReference>
<keyword evidence="1" id="KW-0227">DNA damage</keyword>
<reference evidence="3" key="2">
    <citation type="submission" date="2025-08" db="UniProtKB">
        <authorList>
            <consortium name="RefSeq"/>
        </authorList>
    </citation>
    <scope>IDENTIFICATION</scope>
    <source>
        <tissue evidence="3">Leaf</tissue>
    </source>
</reference>
<dbReference type="InterPro" id="IPR027417">
    <property type="entry name" value="P-loop_NTPase"/>
</dbReference>
<dbReference type="RefSeq" id="XP_016440184.1">
    <property type="nucleotide sequence ID" value="XM_016584698.1"/>
</dbReference>
<comment type="cofactor">
    <cofactor evidence="1">
        <name>Mg(2+)</name>
        <dbReference type="ChEBI" id="CHEBI:18420"/>
    </cofactor>
</comment>
<dbReference type="STRING" id="4097.A0A1S3XK20"/>
<keyword evidence="1" id="KW-0547">Nucleotide-binding</keyword>
<dbReference type="GO" id="GO:0043139">
    <property type="term" value="F:5'-3' DNA helicase activity"/>
    <property type="evidence" value="ECO:0007669"/>
    <property type="project" value="UniProtKB-EC"/>
</dbReference>
<keyword evidence="1" id="KW-0067">ATP-binding</keyword>
<dbReference type="RefSeq" id="XP_016440184.2">
    <property type="nucleotide sequence ID" value="XM_016584698.2"/>
</dbReference>
<evidence type="ECO:0000313" key="3">
    <source>
        <dbReference type="RefSeq" id="XP_016440184.2"/>
    </source>
</evidence>
<dbReference type="PANTHER" id="PTHR10492">
    <property type="match status" value="1"/>
</dbReference>
<evidence type="ECO:0000256" key="1">
    <source>
        <dbReference type="RuleBase" id="RU363044"/>
    </source>
</evidence>
<keyword evidence="1" id="KW-0378">Hydrolase</keyword>
<dbReference type="EC" id="5.6.2.3" evidence="1"/>
<dbReference type="SMR" id="A0A1S3XK20"/>
<dbReference type="PANTHER" id="PTHR10492:SF100">
    <property type="entry name" value="ATP-DEPENDENT DNA HELICASE"/>
    <property type="match status" value="1"/>
</dbReference>
<dbReference type="OrthoDB" id="1927241at2759"/>
<dbReference type="InterPro" id="IPR010285">
    <property type="entry name" value="DNA_helicase_pif1-like_DEAD"/>
</dbReference>
<dbReference type="Proteomes" id="UP000790787">
    <property type="component" value="Chromosome 22"/>
</dbReference>
<accession>A0A1S3XK20</accession>
<organism evidence="2 3">
    <name type="scientific">Nicotiana tabacum</name>
    <name type="common">Common tobacco</name>
    <dbReference type="NCBI Taxonomy" id="4097"/>
    <lineage>
        <taxon>Eukaryota</taxon>
        <taxon>Viridiplantae</taxon>
        <taxon>Streptophyta</taxon>
        <taxon>Embryophyta</taxon>
        <taxon>Tracheophyta</taxon>
        <taxon>Spermatophyta</taxon>
        <taxon>Magnoliopsida</taxon>
        <taxon>eudicotyledons</taxon>
        <taxon>Gunneridae</taxon>
        <taxon>Pentapetalae</taxon>
        <taxon>asterids</taxon>
        <taxon>lamiids</taxon>
        <taxon>Solanales</taxon>
        <taxon>Solanaceae</taxon>
        <taxon>Nicotianoideae</taxon>
        <taxon>Nicotianeae</taxon>
        <taxon>Nicotiana</taxon>
    </lineage>
</organism>
<dbReference type="GO" id="GO:0016887">
    <property type="term" value="F:ATP hydrolysis activity"/>
    <property type="evidence" value="ECO:0007669"/>
    <property type="project" value="RHEA"/>
</dbReference>
<reference evidence="2" key="1">
    <citation type="journal article" date="2014" name="Nat. Commun.">
        <title>The tobacco genome sequence and its comparison with those of tomato and potato.</title>
        <authorList>
            <person name="Sierro N."/>
            <person name="Battey J.N."/>
            <person name="Ouadi S."/>
            <person name="Bakaher N."/>
            <person name="Bovet L."/>
            <person name="Willig A."/>
            <person name="Goepfert S."/>
            <person name="Peitsch M.C."/>
            <person name="Ivanov N.V."/>
        </authorList>
    </citation>
    <scope>NUCLEOTIDE SEQUENCE [LARGE SCALE GENOMIC DNA]</scope>
</reference>
<dbReference type="KEGG" id="nta:107765988"/>
<comment type="catalytic activity">
    <reaction evidence="1">
        <text>ATP + H2O = ADP + phosphate + H(+)</text>
        <dbReference type="Rhea" id="RHEA:13065"/>
        <dbReference type="ChEBI" id="CHEBI:15377"/>
        <dbReference type="ChEBI" id="CHEBI:15378"/>
        <dbReference type="ChEBI" id="CHEBI:30616"/>
        <dbReference type="ChEBI" id="CHEBI:43474"/>
        <dbReference type="ChEBI" id="CHEBI:456216"/>
        <dbReference type="EC" id="5.6.2.3"/>
    </reaction>
</comment>
<comment type="similarity">
    <text evidence="1">Belongs to the helicase family.</text>
</comment>
<dbReference type="GO" id="GO:0005524">
    <property type="term" value="F:ATP binding"/>
    <property type="evidence" value="ECO:0007669"/>
    <property type="project" value="UniProtKB-KW"/>
</dbReference>
<dbReference type="Pfam" id="PF05970">
    <property type="entry name" value="PIF1"/>
    <property type="match status" value="1"/>
</dbReference>
<name>A0A1S3XK20_TOBAC</name>
<dbReference type="GeneID" id="107765988"/>
<dbReference type="GO" id="GO:0000723">
    <property type="term" value="P:telomere maintenance"/>
    <property type="evidence" value="ECO:0007669"/>
    <property type="project" value="InterPro"/>
</dbReference>
<keyword evidence="1" id="KW-0234">DNA repair</keyword>
<dbReference type="SUPFAM" id="SSF52540">
    <property type="entry name" value="P-loop containing nucleoside triphosphate hydrolases"/>
    <property type="match status" value="1"/>
</dbReference>
<dbReference type="PaxDb" id="4097-A0A1S3XK20"/>
<protein>
    <recommendedName>
        <fullName evidence="1">ATP-dependent DNA helicase</fullName>
        <ecNumber evidence="1">5.6.2.3</ecNumber>
    </recommendedName>
</protein>